<name>A0A6S6S2I5_9BACT</name>
<organism evidence="1">
    <name type="scientific">uncultured Sulfurovum sp</name>
    <dbReference type="NCBI Taxonomy" id="269237"/>
    <lineage>
        <taxon>Bacteria</taxon>
        <taxon>Pseudomonadati</taxon>
        <taxon>Campylobacterota</taxon>
        <taxon>Epsilonproteobacteria</taxon>
        <taxon>Campylobacterales</taxon>
        <taxon>Sulfurovaceae</taxon>
        <taxon>Sulfurovum</taxon>
        <taxon>environmental samples</taxon>
    </lineage>
</organism>
<gene>
    <name evidence="1" type="ORF">HELGO_WM11655</name>
</gene>
<evidence type="ECO:0000313" key="1">
    <source>
        <dbReference type="EMBL" id="CAA6799492.1"/>
    </source>
</evidence>
<reference evidence="1" key="1">
    <citation type="submission" date="2020-01" db="EMBL/GenBank/DDBJ databases">
        <authorList>
            <person name="Meier V. D."/>
            <person name="Meier V D."/>
        </authorList>
    </citation>
    <scope>NUCLEOTIDE SEQUENCE</scope>
    <source>
        <strain evidence="1">HLG_WM_MAG_06</strain>
    </source>
</reference>
<protein>
    <submittedName>
        <fullName evidence="1">Uncharacterized protein</fullName>
    </submittedName>
</protein>
<dbReference type="EMBL" id="CACVAP010000020">
    <property type="protein sequence ID" value="CAA6799492.1"/>
    <property type="molecule type" value="Genomic_DNA"/>
</dbReference>
<accession>A0A6S6S2I5</accession>
<proteinExistence type="predicted"/>
<dbReference type="AlphaFoldDB" id="A0A6S6S2I5"/>
<sequence length="267" mass="30355">MNKVLITTTLMLILTSKLFSFNFSSPPKQLSAYYIAPSQDINLLLCKLQDNGFSILANTKILDKHTVITITNQELQDTNSYMATLQVNVNPKEIRVQNPSYLAAAYLGENYRYGQFKHTVNSLENALSKLDNSFQKADLSTLAQYRFMYGLPKREDTISIQKGSNLISKVSSVQAEKYIAYTLTLPNGSVLVGHKLRKKTNKFLEIIGEEENCQILPYEAIIQNDEVTMMSPKYYLALSLPKLSLHQFMQIASVPDTIYRNIKKAYR</sequence>